<dbReference type="Pfam" id="PF01654">
    <property type="entry name" value="Cyt_bd_oxida_I"/>
    <property type="match status" value="1"/>
</dbReference>
<feature type="transmembrane region" description="Helical" evidence="13">
    <location>
        <begin position="71"/>
        <end position="90"/>
    </location>
</feature>
<keyword evidence="10 12" id="KW-0408">Iron</keyword>
<dbReference type="GO" id="GO:0019646">
    <property type="term" value="P:aerobic electron transport chain"/>
    <property type="evidence" value="ECO:0007669"/>
    <property type="project" value="InterPro"/>
</dbReference>
<organism evidence="15 16">
    <name type="scientific">Candidatus Electronema aureum</name>
    <dbReference type="NCBI Taxonomy" id="2005002"/>
    <lineage>
        <taxon>Bacteria</taxon>
        <taxon>Pseudomonadati</taxon>
        <taxon>Thermodesulfobacteriota</taxon>
        <taxon>Desulfobulbia</taxon>
        <taxon>Desulfobulbales</taxon>
        <taxon>Desulfobulbaceae</taxon>
        <taxon>Candidatus Electronema</taxon>
    </lineage>
</organism>
<gene>
    <name evidence="15" type="ORF">CDV28_10441</name>
</gene>
<dbReference type="GO" id="GO:0070069">
    <property type="term" value="C:cytochrome complex"/>
    <property type="evidence" value="ECO:0007669"/>
    <property type="project" value="InterPro"/>
</dbReference>
<sequence>MDGVQFPLIGNSIIMATVILIHVFFAFFAVGGSVLSVVAEWWGTKKKDEDYIKLAKSVSGFLSDMMKINGVLGVAIVVLTIGLWSQFGAFLYSMQFWPFLAEGAVFLLLMIFSVIYHHTWNSLSRGGHIFIGILTGFFALMAGFLINGIWAFMLVPGKWMETGARWDAFFNPILVESTLHILLPCLINATLLVFLWTYLKSTKTQGAEQAYFNKMNKFTAKIGAALLFLQPLSGLSFLFKVKSATETLPAPNPWQQITDGMATPFLYTMITLATLAMIGGVLYWVQGHEKGRKALAAASLAMFLAFFMGGFTRERARKPYLVWGTMYMNQKFVPGNIAAPPVPATVANTAAPVSGEQVIKDVGCMNCHAGGAGAPSLTGLAQRYDKAKLMDFVRQPKGAAANMMPPFPGSEQELEALADHLLTK</sequence>
<feature type="transmembrane region" description="Helical" evidence="13">
    <location>
        <begin position="173"/>
        <end position="199"/>
    </location>
</feature>
<proteinExistence type="inferred from homology"/>
<keyword evidence="4" id="KW-1003">Cell membrane</keyword>
<keyword evidence="8" id="KW-0249">Electron transport</keyword>
<feature type="transmembrane region" description="Helical" evidence="13">
    <location>
        <begin position="129"/>
        <end position="153"/>
    </location>
</feature>
<evidence type="ECO:0000256" key="11">
    <source>
        <dbReference type="ARBA" id="ARBA00023136"/>
    </source>
</evidence>
<feature type="domain" description="Cytochrome c" evidence="14">
    <location>
        <begin position="350"/>
        <end position="424"/>
    </location>
</feature>
<comment type="caution">
    <text evidence="15">The sequence shown here is derived from an EMBL/GenBank/DDBJ whole genome shotgun (WGS) entry which is preliminary data.</text>
</comment>
<reference evidence="15" key="1">
    <citation type="submission" date="2017-07" db="EMBL/GenBank/DDBJ databases">
        <title>The cable genome - Insights into the physiology and evolution of filamentous bacteria capable of sulfide oxidation via long distance electron transfer.</title>
        <authorList>
            <person name="Thorup C."/>
            <person name="Bjerg J.T."/>
            <person name="Schreiber L."/>
            <person name="Nielsen L.P."/>
            <person name="Kjeldsen K.U."/>
            <person name="Boesen T."/>
            <person name="Boggild A."/>
            <person name="Meysman F."/>
            <person name="Geelhoed J."/>
            <person name="Schramm A."/>
        </authorList>
    </citation>
    <scope>NUCLEOTIDE SEQUENCE [LARGE SCALE GENOMIC DNA]</scope>
    <source>
        <strain evidence="15">GS</strain>
    </source>
</reference>
<keyword evidence="7 12" id="KW-0479">Metal-binding</keyword>
<keyword evidence="5 12" id="KW-0349">Heme</keyword>
<dbReference type="GO" id="GO:0005886">
    <property type="term" value="C:plasma membrane"/>
    <property type="evidence" value="ECO:0007669"/>
    <property type="project" value="UniProtKB-SubCell"/>
</dbReference>
<feature type="transmembrane region" description="Helical" evidence="13">
    <location>
        <begin position="294"/>
        <end position="311"/>
    </location>
</feature>
<dbReference type="Proteomes" id="UP000316238">
    <property type="component" value="Unassembled WGS sequence"/>
</dbReference>
<evidence type="ECO:0000256" key="10">
    <source>
        <dbReference type="ARBA" id="ARBA00023004"/>
    </source>
</evidence>
<name>A0A521G3W5_9BACT</name>
<comment type="subcellular location">
    <subcellularLocation>
        <location evidence="1">Cell membrane</location>
        <topology evidence="1">Multi-pass membrane protein</topology>
    </subcellularLocation>
</comment>
<dbReference type="GO" id="GO:0009055">
    <property type="term" value="F:electron transfer activity"/>
    <property type="evidence" value="ECO:0007669"/>
    <property type="project" value="InterPro"/>
</dbReference>
<evidence type="ECO:0000313" key="15">
    <source>
        <dbReference type="EMBL" id="TAA75700.1"/>
    </source>
</evidence>
<evidence type="ECO:0000256" key="13">
    <source>
        <dbReference type="SAM" id="Phobius"/>
    </source>
</evidence>
<dbReference type="GO" id="GO:0046872">
    <property type="term" value="F:metal ion binding"/>
    <property type="evidence" value="ECO:0007669"/>
    <property type="project" value="UniProtKB-KW"/>
</dbReference>
<feature type="transmembrane region" description="Helical" evidence="13">
    <location>
        <begin position="265"/>
        <end position="285"/>
    </location>
</feature>
<protein>
    <submittedName>
        <fullName evidence="15">Cytochrome C oxidase, cbb3-type, subunit III</fullName>
    </submittedName>
</protein>
<keyword evidence="6 13" id="KW-0812">Transmembrane</keyword>
<evidence type="ECO:0000259" key="14">
    <source>
        <dbReference type="PROSITE" id="PS51007"/>
    </source>
</evidence>
<evidence type="ECO:0000256" key="7">
    <source>
        <dbReference type="ARBA" id="ARBA00022723"/>
    </source>
</evidence>
<feature type="transmembrane region" description="Helical" evidence="13">
    <location>
        <begin position="220"/>
        <end position="239"/>
    </location>
</feature>
<dbReference type="Gene3D" id="1.10.760.10">
    <property type="entry name" value="Cytochrome c-like domain"/>
    <property type="match status" value="1"/>
</dbReference>
<evidence type="ECO:0000256" key="6">
    <source>
        <dbReference type="ARBA" id="ARBA00022692"/>
    </source>
</evidence>
<evidence type="ECO:0000256" key="3">
    <source>
        <dbReference type="ARBA" id="ARBA00022448"/>
    </source>
</evidence>
<dbReference type="InterPro" id="IPR002585">
    <property type="entry name" value="Cyt-d_ubiquinol_oxidase_su_1"/>
</dbReference>
<feature type="transmembrane region" description="Helical" evidence="13">
    <location>
        <begin position="96"/>
        <end position="117"/>
    </location>
</feature>
<dbReference type="AlphaFoldDB" id="A0A521G3W5"/>
<evidence type="ECO:0000256" key="5">
    <source>
        <dbReference type="ARBA" id="ARBA00022617"/>
    </source>
</evidence>
<evidence type="ECO:0000256" key="9">
    <source>
        <dbReference type="ARBA" id="ARBA00022989"/>
    </source>
</evidence>
<accession>A0A521G3W5</accession>
<evidence type="ECO:0000256" key="1">
    <source>
        <dbReference type="ARBA" id="ARBA00004651"/>
    </source>
</evidence>
<keyword evidence="11 13" id="KW-0472">Membrane</keyword>
<evidence type="ECO:0000256" key="4">
    <source>
        <dbReference type="ARBA" id="ARBA00022475"/>
    </source>
</evidence>
<keyword evidence="3" id="KW-0813">Transport</keyword>
<keyword evidence="16" id="KW-1185">Reference proteome</keyword>
<dbReference type="InterPro" id="IPR036909">
    <property type="entry name" value="Cyt_c-like_dom_sf"/>
</dbReference>
<dbReference type="SUPFAM" id="SSF46626">
    <property type="entry name" value="Cytochrome c"/>
    <property type="match status" value="1"/>
</dbReference>
<dbReference type="GO" id="GO:0020037">
    <property type="term" value="F:heme binding"/>
    <property type="evidence" value="ECO:0007669"/>
    <property type="project" value="InterPro"/>
</dbReference>
<dbReference type="Pfam" id="PF13442">
    <property type="entry name" value="Cytochrome_CBB3"/>
    <property type="match status" value="1"/>
</dbReference>
<dbReference type="PROSITE" id="PS51007">
    <property type="entry name" value="CYTC"/>
    <property type="match status" value="1"/>
</dbReference>
<feature type="transmembrane region" description="Helical" evidence="13">
    <location>
        <begin position="12"/>
        <end position="38"/>
    </location>
</feature>
<comment type="similarity">
    <text evidence="2">Belongs to the cytochrome ubiquinol oxidase subunit 1 family.</text>
</comment>
<evidence type="ECO:0000256" key="8">
    <source>
        <dbReference type="ARBA" id="ARBA00022982"/>
    </source>
</evidence>
<evidence type="ECO:0000313" key="16">
    <source>
        <dbReference type="Proteomes" id="UP000316238"/>
    </source>
</evidence>
<keyword evidence="9 13" id="KW-1133">Transmembrane helix</keyword>
<evidence type="ECO:0000256" key="2">
    <source>
        <dbReference type="ARBA" id="ARBA00009819"/>
    </source>
</evidence>
<evidence type="ECO:0000256" key="12">
    <source>
        <dbReference type="PROSITE-ProRule" id="PRU00433"/>
    </source>
</evidence>
<dbReference type="InterPro" id="IPR009056">
    <property type="entry name" value="Cyt_c-like_dom"/>
</dbReference>
<dbReference type="EMBL" id="NQJD01000004">
    <property type="protein sequence ID" value="TAA75700.1"/>
    <property type="molecule type" value="Genomic_DNA"/>
</dbReference>